<evidence type="ECO:0000313" key="2">
    <source>
        <dbReference type="EMBL" id="MBA8929542.1"/>
    </source>
</evidence>
<keyword evidence="3" id="KW-1185">Reference proteome</keyword>
<dbReference type="Proteomes" id="UP000517916">
    <property type="component" value="Unassembled WGS sequence"/>
</dbReference>
<feature type="region of interest" description="Disordered" evidence="1">
    <location>
        <begin position="236"/>
        <end position="260"/>
    </location>
</feature>
<evidence type="ECO:0000313" key="3">
    <source>
        <dbReference type="Proteomes" id="UP000517916"/>
    </source>
</evidence>
<evidence type="ECO:0008006" key="4">
    <source>
        <dbReference type="Google" id="ProtNLM"/>
    </source>
</evidence>
<dbReference type="EMBL" id="JACJID010000005">
    <property type="protein sequence ID" value="MBA8929542.1"/>
    <property type="molecule type" value="Genomic_DNA"/>
</dbReference>
<accession>A0ABR6BSF0</accession>
<sequence>MTTPEIDPAKLERLRNQITGMTALAQDPGATEGERAAAARSLEKLMARYHLTDAILTTRTGRSPTIEDVEARNYQVRPPYAKELAELLCEIAECFSTKPLLAPPGRWVGRGRVRTWHSYYSTGCAVKIYGQPADLDRVEQLWQILLPQALAATAALRIPRGEYIGVHRASFLVAYKAAVRKRLRDARDQAAHDSDLTPGADLVLLDRRALANQRVQQDHPETTQVTAYSNPAAHAAGWRAGQQADLGRDKLSESGRRQLH</sequence>
<protein>
    <recommendedName>
        <fullName evidence="4">DUF2786 domain-containing protein</fullName>
    </recommendedName>
</protein>
<name>A0ABR6BSF0_9PSEU</name>
<reference evidence="2 3" key="1">
    <citation type="submission" date="2020-08" db="EMBL/GenBank/DDBJ databases">
        <title>Genomic Encyclopedia of Archaeal and Bacterial Type Strains, Phase II (KMG-II): from individual species to whole genera.</title>
        <authorList>
            <person name="Goeker M."/>
        </authorList>
    </citation>
    <scope>NUCLEOTIDE SEQUENCE [LARGE SCALE GENOMIC DNA]</scope>
    <source>
        <strain evidence="2 3">DSM 43850</strain>
    </source>
</reference>
<proteinExistence type="predicted"/>
<gene>
    <name evidence="2" type="ORF">BC739_006760</name>
</gene>
<feature type="compositionally biased region" description="Basic and acidic residues" evidence="1">
    <location>
        <begin position="246"/>
        <end position="260"/>
    </location>
</feature>
<comment type="caution">
    <text evidence="2">The sequence shown here is derived from an EMBL/GenBank/DDBJ whole genome shotgun (WGS) entry which is preliminary data.</text>
</comment>
<organism evidence="2 3">
    <name type="scientific">Kutzneria viridogrisea</name>
    <dbReference type="NCBI Taxonomy" id="47990"/>
    <lineage>
        <taxon>Bacteria</taxon>
        <taxon>Bacillati</taxon>
        <taxon>Actinomycetota</taxon>
        <taxon>Actinomycetes</taxon>
        <taxon>Pseudonocardiales</taxon>
        <taxon>Pseudonocardiaceae</taxon>
        <taxon>Kutzneria</taxon>
    </lineage>
</organism>
<dbReference type="RefSeq" id="WP_182839454.1">
    <property type="nucleotide sequence ID" value="NZ_BAAABQ010000017.1"/>
</dbReference>
<evidence type="ECO:0000256" key="1">
    <source>
        <dbReference type="SAM" id="MobiDB-lite"/>
    </source>
</evidence>